<evidence type="ECO:0000256" key="2">
    <source>
        <dbReference type="ARBA" id="ARBA00022448"/>
    </source>
</evidence>
<dbReference type="InterPro" id="IPR036259">
    <property type="entry name" value="MFS_trans_sf"/>
</dbReference>
<dbReference type="PANTHER" id="PTHR23517:SF2">
    <property type="entry name" value="MULTIDRUG RESISTANCE PROTEIN MDTH"/>
    <property type="match status" value="1"/>
</dbReference>
<dbReference type="AlphaFoldDB" id="A0A5C0ASD8"/>
<keyword evidence="9" id="KW-1185">Reference proteome</keyword>
<evidence type="ECO:0000313" key="9">
    <source>
        <dbReference type="Proteomes" id="UP000325161"/>
    </source>
</evidence>
<feature type="transmembrane region" description="Helical" evidence="7">
    <location>
        <begin position="205"/>
        <end position="230"/>
    </location>
</feature>
<dbReference type="OrthoDB" id="7029709at2"/>
<evidence type="ECO:0000256" key="4">
    <source>
        <dbReference type="ARBA" id="ARBA00022692"/>
    </source>
</evidence>
<evidence type="ECO:0000256" key="7">
    <source>
        <dbReference type="SAM" id="Phobius"/>
    </source>
</evidence>
<dbReference type="Gene3D" id="1.20.1250.20">
    <property type="entry name" value="MFS general substrate transporter like domains"/>
    <property type="match status" value="2"/>
</dbReference>
<feature type="transmembrane region" description="Helical" evidence="7">
    <location>
        <begin position="271"/>
        <end position="299"/>
    </location>
</feature>
<evidence type="ECO:0000256" key="6">
    <source>
        <dbReference type="ARBA" id="ARBA00023136"/>
    </source>
</evidence>
<feature type="transmembrane region" description="Helical" evidence="7">
    <location>
        <begin position="99"/>
        <end position="119"/>
    </location>
</feature>
<dbReference type="EMBL" id="CP043046">
    <property type="protein sequence ID" value="QEI04905.1"/>
    <property type="molecule type" value="Genomic_DNA"/>
</dbReference>
<dbReference type="InterPro" id="IPR011701">
    <property type="entry name" value="MFS"/>
</dbReference>
<keyword evidence="3" id="KW-1003">Cell membrane</keyword>
<dbReference type="PANTHER" id="PTHR23517">
    <property type="entry name" value="RESISTANCE PROTEIN MDTM, PUTATIVE-RELATED-RELATED"/>
    <property type="match status" value="1"/>
</dbReference>
<accession>A0A5C0ASD8</accession>
<proteinExistence type="predicted"/>
<evidence type="ECO:0000256" key="5">
    <source>
        <dbReference type="ARBA" id="ARBA00022989"/>
    </source>
</evidence>
<evidence type="ECO:0000256" key="1">
    <source>
        <dbReference type="ARBA" id="ARBA00004651"/>
    </source>
</evidence>
<name>A0A5C0ASD8_9BURK</name>
<keyword evidence="6 7" id="KW-0472">Membrane</keyword>
<feature type="transmembrane region" description="Helical" evidence="7">
    <location>
        <begin position="140"/>
        <end position="159"/>
    </location>
</feature>
<dbReference type="KEGG" id="pacr:FXN63_02905"/>
<reference evidence="8 9" key="1">
    <citation type="submission" date="2019-08" db="EMBL/GenBank/DDBJ databases">
        <title>Amphibian skin-associated Pigmentiphaga: genome sequence and occurrence across geography and hosts.</title>
        <authorList>
            <person name="Bletz M.C."/>
            <person name="Bunk B."/>
            <person name="Sproeer C."/>
            <person name="Biwer P."/>
            <person name="Reiter S."/>
            <person name="Rabemananjara F.C.E."/>
            <person name="Schulz S."/>
            <person name="Overmann J."/>
            <person name="Vences M."/>
        </authorList>
    </citation>
    <scope>NUCLEOTIDE SEQUENCE [LARGE SCALE GENOMIC DNA]</scope>
    <source>
        <strain evidence="8 9">Mada1488</strain>
    </source>
</reference>
<evidence type="ECO:0000313" key="8">
    <source>
        <dbReference type="EMBL" id="QEI04905.1"/>
    </source>
</evidence>
<dbReference type="Proteomes" id="UP000325161">
    <property type="component" value="Chromosome"/>
</dbReference>
<feature type="transmembrane region" description="Helical" evidence="7">
    <location>
        <begin position="344"/>
        <end position="368"/>
    </location>
</feature>
<sequence>MPASSLRLTDLNARRAAIAMGVATPADTLLYLLLPMFAAEFGVTLVQAGLLLAANRIVRIVGYGRVARFYAERGDAPTCTIAVIAASCCGLIYATASGFWMLLIARLVWGLCFGALNLSTQALATADLVGSGHRTGKSRAVIALGSMLALPLGAAMTMWAGPRPIFFVLSAFALSGLFFTRYLPVRAAKAPKPLPMRRFGKPNSLDLWSFMEGVALDGLFIIGLSVFAQSAMQEHAVLAAGALMALRYVAEILLGPLGGAIADRLSPERMLVWLSLASAVALIGFGAGWFWSAAVIMVLRALQLPLMPPIVARRYPGPGRVEALVARSLWRDIGGGVGPLLAGLLLPITPALLLYGGAAILVAAAALATTRDKPPVLPTESD</sequence>
<feature type="transmembrane region" description="Helical" evidence="7">
    <location>
        <begin position="165"/>
        <end position="184"/>
    </location>
</feature>
<organism evidence="8 9">
    <name type="scientific">Pigmentiphaga aceris</name>
    <dbReference type="NCBI Taxonomy" id="1940612"/>
    <lineage>
        <taxon>Bacteria</taxon>
        <taxon>Pseudomonadati</taxon>
        <taxon>Pseudomonadota</taxon>
        <taxon>Betaproteobacteria</taxon>
        <taxon>Burkholderiales</taxon>
        <taxon>Alcaligenaceae</taxon>
        <taxon>Pigmentiphaga</taxon>
    </lineage>
</organism>
<protein>
    <submittedName>
        <fullName evidence="8">MFS transporter</fullName>
    </submittedName>
</protein>
<feature type="transmembrane region" description="Helical" evidence="7">
    <location>
        <begin position="29"/>
        <end position="53"/>
    </location>
</feature>
<comment type="subcellular location">
    <subcellularLocation>
        <location evidence="1">Cell membrane</location>
        <topology evidence="1">Multi-pass membrane protein</topology>
    </subcellularLocation>
</comment>
<keyword evidence="5 7" id="KW-1133">Transmembrane helix</keyword>
<feature type="transmembrane region" description="Helical" evidence="7">
    <location>
        <begin position="74"/>
        <end position="93"/>
    </location>
</feature>
<keyword evidence="4 7" id="KW-0812">Transmembrane</keyword>
<dbReference type="Pfam" id="PF07690">
    <property type="entry name" value="MFS_1"/>
    <property type="match status" value="1"/>
</dbReference>
<feature type="transmembrane region" description="Helical" evidence="7">
    <location>
        <begin position="236"/>
        <end position="259"/>
    </location>
</feature>
<keyword evidence="2" id="KW-0813">Transport</keyword>
<evidence type="ECO:0000256" key="3">
    <source>
        <dbReference type="ARBA" id="ARBA00022475"/>
    </source>
</evidence>
<dbReference type="RefSeq" id="WP_148812674.1">
    <property type="nucleotide sequence ID" value="NZ_CP043046.1"/>
</dbReference>
<gene>
    <name evidence="8" type="ORF">FXN63_02905</name>
</gene>
<dbReference type="InterPro" id="IPR050171">
    <property type="entry name" value="MFS_Transporters"/>
</dbReference>
<dbReference type="GO" id="GO:0005886">
    <property type="term" value="C:plasma membrane"/>
    <property type="evidence" value="ECO:0007669"/>
    <property type="project" value="UniProtKB-SubCell"/>
</dbReference>
<dbReference type="GO" id="GO:0022857">
    <property type="term" value="F:transmembrane transporter activity"/>
    <property type="evidence" value="ECO:0007669"/>
    <property type="project" value="InterPro"/>
</dbReference>
<dbReference type="SUPFAM" id="SSF103473">
    <property type="entry name" value="MFS general substrate transporter"/>
    <property type="match status" value="1"/>
</dbReference>